<evidence type="ECO:0000256" key="3">
    <source>
        <dbReference type="ARBA" id="ARBA00022692"/>
    </source>
</evidence>
<evidence type="ECO:0000256" key="5">
    <source>
        <dbReference type="ARBA" id="ARBA00023136"/>
    </source>
</evidence>
<organism evidence="7 8">
    <name type="scientific">Defluviitoga tunisiensis</name>
    <dbReference type="NCBI Taxonomy" id="1006576"/>
    <lineage>
        <taxon>Bacteria</taxon>
        <taxon>Thermotogati</taxon>
        <taxon>Thermotogota</taxon>
        <taxon>Thermotogae</taxon>
        <taxon>Petrotogales</taxon>
        <taxon>Petrotogaceae</taxon>
        <taxon>Defluviitoga</taxon>
    </lineage>
</organism>
<feature type="transmembrane region" description="Helical" evidence="6">
    <location>
        <begin position="240"/>
        <end position="259"/>
    </location>
</feature>
<dbReference type="PANTHER" id="PTHR32196">
    <property type="entry name" value="ABC TRANSPORTER PERMEASE PROTEIN YPHD-RELATED-RELATED"/>
    <property type="match status" value="1"/>
</dbReference>
<keyword evidence="8" id="KW-1185">Reference proteome</keyword>
<name>A0A0C7P2T5_DEFTU</name>
<dbReference type="Pfam" id="PF02653">
    <property type="entry name" value="BPD_transp_2"/>
    <property type="match status" value="1"/>
</dbReference>
<feature type="transmembrane region" description="Helical" evidence="6">
    <location>
        <begin position="328"/>
        <end position="347"/>
    </location>
</feature>
<dbReference type="HOGENOM" id="CLU_042763_1_0_0"/>
<evidence type="ECO:0000256" key="2">
    <source>
        <dbReference type="ARBA" id="ARBA00022475"/>
    </source>
</evidence>
<evidence type="ECO:0000313" key="8">
    <source>
        <dbReference type="Proteomes" id="UP000032809"/>
    </source>
</evidence>
<feature type="transmembrane region" description="Helical" evidence="6">
    <location>
        <begin position="92"/>
        <end position="114"/>
    </location>
</feature>
<evidence type="ECO:0000256" key="1">
    <source>
        <dbReference type="ARBA" id="ARBA00004651"/>
    </source>
</evidence>
<feature type="transmembrane region" description="Helical" evidence="6">
    <location>
        <begin position="271"/>
        <end position="288"/>
    </location>
</feature>
<feature type="transmembrane region" description="Helical" evidence="6">
    <location>
        <begin position="190"/>
        <end position="212"/>
    </location>
</feature>
<keyword evidence="3 6" id="KW-0812">Transmembrane</keyword>
<evidence type="ECO:0000313" key="7">
    <source>
        <dbReference type="EMBL" id="CEP78645.1"/>
    </source>
</evidence>
<dbReference type="PANTHER" id="PTHR32196:SF15">
    <property type="entry name" value="SUGAR ABC TRANSPORTER PERMEASE PROTEIN"/>
    <property type="match status" value="1"/>
</dbReference>
<dbReference type="InterPro" id="IPR001851">
    <property type="entry name" value="ABC_transp_permease"/>
</dbReference>
<feature type="transmembrane region" description="Helical" evidence="6">
    <location>
        <begin position="48"/>
        <end position="72"/>
    </location>
</feature>
<evidence type="ECO:0000256" key="4">
    <source>
        <dbReference type="ARBA" id="ARBA00022989"/>
    </source>
</evidence>
<gene>
    <name evidence="7" type="ORF">DTL3_1351</name>
</gene>
<dbReference type="EMBL" id="LN824141">
    <property type="protein sequence ID" value="CEP78645.1"/>
    <property type="molecule type" value="Genomic_DNA"/>
</dbReference>
<sequence>MSKIKNILLSNIVPIVFVVLCISAIIIADIPINFLLVEIITRITRNSFLVLSLLIPVVAGLGLNFGIVLGAMAGQAAMFFAIDWGMKGIPGILISSILASGIAIILGYLSGLLLNRAKGKEMITSMILGFFANGVYQLFFLFFIGSIIPFSTKTMLLPDGVGLRNTVDLWGSLEGVLNNLWVIRIGQYGMIRIFIVPLIIIAILCLFIFFLFKTKLGQDMRAVGQDMYASEVSGISVDKVRIIAIILSTVLAAIGQIIYLQDIGTINTYNSHEQVGLFSIAALLVGGATTRKASIWNAIIGVILFHTLFIVAPSAGNKLFGQPQIGEYFREFIAYAVIAFALAMHGLETKKSLEIKAAK</sequence>
<dbReference type="Proteomes" id="UP000032809">
    <property type="component" value="Chromosome I"/>
</dbReference>
<dbReference type="AlphaFoldDB" id="A0A0C7P2T5"/>
<keyword evidence="2" id="KW-1003">Cell membrane</keyword>
<dbReference type="KEGG" id="dtn:DTL3_1351"/>
<protein>
    <submittedName>
        <fullName evidence="7">Monosaccharide ABC transporter membrane protein</fullName>
    </submittedName>
</protein>
<accession>A0A0C7P2T5</accession>
<feature type="transmembrane region" description="Helical" evidence="6">
    <location>
        <begin position="295"/>
        <end position="316"/>
    </location>
</feature>
<proteinExistence type="predicted"/>
<dbReference type="OrthoDB" id="5503441at2"/>
<comment type="subcellular location">
    <subcellularLocation>
        <location evidence="1">Cell membrane</location>
        <topology evidence="1">Multi-pass membrane protein</topology>
    </subcellularLocation>
</comment>
<dbReference type="STRING" id="1006576.DTL3_1351"/>
<dbReference type="RefSeq" id="WP_045088052.1">
    <property type="nucleotide sequence ID" value="NZ_LN824141.1"/>
</dbReference>
<evidence type="ECO:0000256" key="6">
    <source>
        <dbReference type="SAM" id="Phobius"/>
    </source>
</evidence>
<dbReference type="GO" id="GO:0022857">
    <property type="term" value="F:transmembrane transporter activity"/>
    <property type="evidence" value="ECO:0007669"/>
    <property type="project" value="InterPro"/>
</dbReference>
<feature type="transmembrane region" description="Helical" evidence="6">
    <location>
        <begin position="126"/>
        <end position="148"/>
    </location>
</feature>
<keyword evidence="4 6" id="KW-1133">Transmembrane helix</keyword>
<feature type="transmembrane region" description="Helical" evidence="6">
    <location>
        <begin position="12"/>
        <end position="36"/>
    </location>
</feature>
<keyword evidence="5 6" id="KW-0472">Membrane</keyword>
<dbReference type="GO" id="GO:0005886">
    <property type="term" value="C:plasma membrane"/>
    <property type="evidence" value="ECO:0007669"/>
    <property type="project" value="UniProtKB-SubCell"/>
</dbReference>
<dbReference type="PATRIC" id="fig|1006576.9.peg.1348"/>
<reference evidence="8" key="1">
    <citation type="submission" date="2014-11" db="EMBL/GenBank/DDBJ databases">
        <authorList>
            <person name="Wibberg D."/>
        </authorList>
    </citation>
    <scope>NUCLEOTIDE SEQUENCE [LARGE SCALE GENOMIC DNA]</scope>
    <source>
        <strain evidence="8">L3</strain>
    </source>
</reference>